<accession>A0A3S5C2F8</accession>
<dbReference type="EMBL" id="CAAALY010117660">
    <property type="protein sequence ID" value="VEL31001.1"/>
    <property type="molecule type" value="Genomic_DNA"/>
</dbReference>
<evidence type="ECO:0000313" key="1">
    <source>
        <dbReference type="EMBL" id="VEL31001.1"/>
    </source>
</evidence>
<sequence>MDMLQFRRAHSKIVLQQRVTNFRSNRSISGGGLLAGLSAGGTIVSNGHPMIFQDLVPMLQHALSGNVNFNRSETLGVTSALLSDQIRPGSTRSRTSELLTDGRPNEDHLAHLHVSSFYDVQLFKYLITNLQSIALLLLVHH</sequence>
<keyword evidence="2" id="KW-1185">Reference proteome</keyword>
<protein>
    <submittedName>
        <fullName evidence="1">Uncharacterized protein</fullName>
    </submittedName>
</protein>
<gene>
    <name evidence="1" type="ORF">PXEA_LOCUS24441</name>
</gene>
<name>A0A3S5C2F8_9PLAT</name>
<reference evidence="1" key="1">
    <citation type="submission" date="2018-11" db="EMBL/GenBank/DDBJ databases">
        <authorList>
            <consortium name="Pathogen Informatics"/>
        </authorList>
    </citation>
    <scope>NUCLEOTIDE SEQUENCE</scope>
</reference>
<proteinExistence type="predicted"/>
<dbReference type="Proteomes" id="UP000784294">
    <property type="component" value="Unassembled WGS sequence"/>
</dbReference>
<evidence type="ECO:0000313" key="2">
    <source>
        <dbReference type="Proteomes" id="UP000784294"/>
    </source>
</evidence>
<dbReference type="AlphaFoldDB" id="A0A3S5C2F8"/>
<organism evidence="1 2">
    <name type="scientific">Protopolystoma xenopodis</name>
    <dbReference type="NCBI Taxonomy" id="117903"/>
    <lineage>
        <taxon>Eukaryota</taxon>
        <taxon>Metazoa</taxon>
        <taxon>Spiralia</taxon>
        <taxon>Lophotrochozoa</taxon>
        <taxon>Platyhelminthes</taxon>
        <taxon>Monogenea</taxon>
        <taxon>Polyopisthocotylea</taxon>
        <taxon>Polystomatidea</taxon>
        <taxon>Polystomatidae</taxon>
        <taxon>Protopolystoma</taxon>
    </lineage>
</organism>
<comment type="caution">
    <text evidence="1">The sequence shown here is derived from an EMBL/GenBank/DDBJ whole genome shotgun (WGS) entry which is preliminary data.</text>
</comment>